<dbReference type="Proteomes" id="UP001596060">
    <property type="component" value="Unassembled WGS sequence"/>
</dbReference>
<evidence type="ECO:0000313" key="2">
    <source>
        <dbReference type="Proteomes" id="UP001596060"/>
    </source>
</evidence>
<protein>
    <submittedName>
        <fullName evidence="1">Uncharacterized protein</fullName>
    </submittedName>
</protein>
<organism evidence="1 2">
    <name type="scientific">Bosea massiliensis</name>
    <dbReference type="NCBI Taxonomy" id="151419"/>
    <lineage>
        <taxon>Bacteria</taxon>
        <taxon>Pseudomonadati</taxon>
        <taxon>Pseudomonadota</taxon>
        <taxon>Alphaproteobacteria</taxon>
        <taxon>Hyphomicrobiales</taxon>
        <taxon>Boseaceae</taxon>
        <taxon>Bosea</taxon>
    </lineage>
</organism>
<accession>A0ABW0P2F4</accession>
<reference evidence="2" key="1">
    <citation type="journal article" date="2019" name="Int. J. Syst. Evol. Microbiol.">
        <title>The Global Catalogue of Microorganisms (GCM) 10K type strain sequencing project: providing services to taxonomists for standard genome sequencing and annotation.</title>
        <authorList>
            <consortium name="The Broad Institute Genomics Platform"/>
            <consortium name="The Broad Institute Genome Sequencing Center for Infectious Disease"/>
            <person name="Wu L."/>
            <person name="Ma J."/>
        </authorList>
    </citation>
    <scope>NUCLEOTIDE SEQUENCE [LARGE SCALE GENOMIC DNA]</scope>
    <source>
        <strain evidence="2">CCUG 43117</strain>
    </source>
</reference>
<dbReference type="RefSeq" id="WP_348626266.1">
    <property type="nucleotide sequence ID" value="NZ_JBHSLU010000026.1"/>
</dbReference>
<name>A0ABW0P2F4_9HYPH</name>
<sequence>MDDTNERCAKVAARNLLFGVAA</sequence>
<gene>
    <name evidence="1" type="ORF">ACFPN9_11495</name>
</gene>
<dbReference type="EMBL" id="JBHSLU010000026">
    <property type="protein sequence ID" value="MFC5505883.1"/>
    <property type="molecule type" value="Genomic_DNA"/>
</dbReference>
<comment type="caution">
    <text evidence="1">The sequence shown here is derived from an EMBL/GenBank/DDBJ whole genome shotgun (WGS) entry which is preliminary data.</text>
</comment>
<evidence type="ECO:0000313" key="1">
    <source>
        <dbReference type="EMBL" id="MFC5505883.1"/>
    </source>
</evidence>
<keyword evidence="2" id="KW-1185">Reference proteome</keyword>
<proteinExistence type="predicted"/>